<dbReference type="GO" id="GO:0005801">
    <property type="term" value="C:cis-Golgi network"/>
    <property type="evidence" value="ECO:0007669"/>
    <property type="project" value="TreeGrafter"/>
</dbReference>
<dbReference type="PANTHER" id="PTHR12817">
    <property type="entry name" value="TRAFFICKING PROTEIN PARTICLE COMPLEX SUBUNIT 6B"/>
    <property type="match status" value="1"/>
</dbReference>
<gene>
    <name evidence="2" type="ORF">TCIL3000_8_6800</name>
</gene>
<dbReference type="EMBL" id="HE575321">
    <property type="protein sequence ID" value="CCC92453.1"/>
    <property type="molecule type" value="Genomic_DNA"/>
</dbReference>
<evidence type="ECO:0000256" key="1">
    <source>
        <dbReference type="ARBA" id="ARBA00006218"/>
    </source>
</evidence>
<dbReference type="VEuPathDB" id="TriTrypDB:TcIL3000_8_6800"/>
<dbReference type="InterPro" id="IPR037992">
    <property type="entry name" value="TRAPPC6/Trs33"/>
</dbReference>
<evidence type="ECO:0008006" key="3">
    <source>
        <dbReference type="Google" id="ProtNLM"/>
    </source>
</evidence>
<accession>G0USU0</accession>
<protein>
    <recommendedName>
        <fullName evidence="3">Trafficking protein particle complex subunit</fullName>
    </recommendedName>
</protein>
<name>G0USU0_TRYCI</name>
<dbReference type="AlphaFoldDB" id="G0USU0"/>
<dbReference type="GO" id="GO:0030008">
    <property type="term" value="C:TRAPP complex"/>
    <property type="evidence" value="ECO:0007669"/>
    <property type="project" value="TreeGrafter"/>
</dbReference>
<dbReference type="InterPro" id="IPR007194">
    <property type="entry name" value="TRAPP_component"/>
</dbReference>
<sequence length="207" mass="23236">MNQVGFVSESVVTELTVEVVSYVLHGVNEKGIQPYEDDIGLNSKSVEKLGLFVGLRLAERLLYREVAFGGSTPTDVARFIGQHVWRTAFGKKIDRMKHMDKVYFCLIDNNFRWLQGFTSLKAERVVSNTDNFFHEFTGKPGGNSETAVCLAAKTDGLPHHNDVLRYTVGILRGITQIIYPGGTIRIHASRNENAETQFVLDFRQLVA</sequence>
<reference evidence="2" key="1">
    <citation type="journal article" date="2012" name="Proc. Natl. Acad. Sci. U.S.A.">
        <title>Antigenic diversity is generated by distinct evolutionary mechanisms in African trypanosome species.</title>
        <authorList>
            <person name="Jackson A.P."/>
            <person name="Berry A."/>
            <person name="Aslett M."/>
            <person name="Allison H.C."/>
            <person name="Burton P."/>
            <person name="Vavrova-Anderson J."/>
            <person name="Brown R."/>
            <person name="Browne H."/>
            <person name="Corton N."/>
            <person name="Hauser H."/>
            <person name="Gamble J."/>
            <person name="Gilderthorp R."/>
            <person name="Marcello L."/>
            <person name="McQuillan J."/>
            <person name="Otto T.D."/>
            <person name="Quail M.A."/>
            <person name="Sanders M.J."/>
            <person name="van Tonder A."/>
            <person name="Ginger M.L."/>
            <person name="Field M.C."/>
            <person name="Barry J.D."/>
            <person name="Hertz-Fowler C."/>
            <person name="Berriman M."/>
        </authorList>
    </citation>
    <scope>NUCLEOTIDE SEQUENCE</scope>
    <source>
        <strain evidence="2">IL3000</strain>
    </source>
</reference>
<evidence type="ECO:0000313" key="2">
    <source>
        <dbReference type="EMBL" id="CCC92453.1"/>
    </source>
</evidence>
<dbReference type="Gene3D" id="3.30.1380.20">
    <property type="entry name" value="Trafficking protein particle complex subunit 3"/>
    <property type="match status" value="1"/>
</dbReference>
<comment type="similarity">
    <text evidence="1">Belongs to the TRAPP small subunits family. BET3 subfamily.</text>
</comment>
<proteinExistence type="inferred from homology"/>
<dbReference type="PANTHER" id="PTHR12817:SF0">
    <property type="entry name" value="GEO08327P1"/>
    <property type="match status" value="1"/>
</dbReference>
<organism evidence="2">
    <name type="scientific">Trypanosoma congolense (strain IL3000)</name>
    <dbReference type="NCBI Taxonomy" id="1068625"/>
    <lineage>
        <taxon>Eukaryota</taxon>
        <taxon>Discoba</taxon>
        <taxon>Euglenozoa</taxon>
        <taxon>Kinetoplastea</taxon>
        <taxon>Metakinetoplastina</taxon>
        <taxon>Trypanosomatida</taxon>
        <taxon>Trypanosomatidae</taxon>
        <taxon>Trypanosoma</taxon>
        <taxon>Nannomonas</taxon>
    </lineage>
</organism>
<dbReference type="CDD" id="cd14944">
    <property type="entry name" value="TRAPPC6A_Trs33"/>
    <property type="match status" value="1"/>
</dbReference>
<dbReference type="SUPFAM" id="SSF111126">
    <property type="entry name" value="Ligand-binding domain in the NO signalling and Golgi transport"/>
    <property type="match status" value="1"/>
</dbReference>
<dbReference type="InterPro" id="IPR024096">
    <property type="entry name" value="NO_sig/Golgi_transp_ligand-bd"/>
</dbReference>
<dbReference type="GO" id="GO:0006888">
    <property type="term" value="P:endoplasmic reticulum to Golgi vesicle-mediated transport"/>
    <property type="evidence" value="ECO:0007669"/>
    <property type="project" value="TreeGrafter"/>
</dbReference>
<dbReference type="Pfam" id="PF04051">
    <property type="entry name" value="TRAPP"/>
    <property type="match status" value="1"/>
</dbReference>
<dbReference type="GO" id="GO:0005802">
    <property type="term" value="C:trans-Golgi network"/>
    <property type="evidence" value="ECO:0007669"/>
    <property type="project" value="TreeGrafter"/>
</dbReference>